<dbReference type="InParanoid" id="D8S1D7"/>
<reference evidence="2 3" key="1">
    <citation type="journal article" date="2011" name="Science">
        <title>The Selaginella genome identifies genetic changes associated with the evolution of vascular plants.</title>
        <authorList>
            <person name="Banks J.A."/>
            <person name="Nishiyama T."/>
            <person name="Hasebe M."/>
            <person name="Bowman J.L."/>
            <person name="Gribskov M."/>
            <person name="dePamphilis C."/>
            <person name="Albert V.A."/>
            <person name="Aono N."/>
            <person name="Aoyama T."/>
            <person name="Ambrose B.A."/>
            <person name="Ashton N.W."/>
            <person name="Axtell M.J."/>
            <person name="Barker E."/>
            <person name="Barker M.S."/>
            <person name="Bennetzen J.L."/>
            <person name="Bonawitz N.D."/>
            <person name="Chapple C."/>
            <person name="Cheng C."/>
            <person name="Correa L.G."/>
            <person name="Dacre M."/>
            <person name="DeBarry J."/>
            <person name="Dreyer I."/>
            <person name="Elias M."/>
            <person name="Engstrom E.M."/>
            <person name="Estelle M."/>
            <person name="Feng L."/>
            <person name="Finet C."/>
            <person name="Floyd S.K."/>
            <person name="Frommer W.B."/>
            <person name="Fujita T."/>
            <person name="Gramzow L."/>
            <person name="Gutensohn M."/>
            <person name="Harholt J."/>
            <person name="Hattori M."/>
            <person name="Heyl A."/>
            <person name="Hirai T."/>
            <person name="Hiwatashi Y."/>
            <person name="Ishikawa M."/>
            <person name="Iwata M."/>
            <person name="Karol K.G."/>
            <person name="Koehler B."/>
            <person name="Kolukisaoglu U."/>
            <person name="Kubo M."/>
            <person name="Kurata T."/>
            <person name="Lalonde S."/>
            <person name="Li K."/>
            <person name="Li Y."/>
            <person name="Litt A."/>
            <person name="Lyons E."/>
            <person name="Manning G."/>
            <person name="Maruyama T."/>
            <person name="Michael T.P."/>
            <person name="Mikami K."/>
            <person name="Miyazaki S."/>
            <person name="Morinaga S."/>
            <person name="Murata T."/>
            <person name="Mueller-Roeber B."/>
            <person name="Nelson D.R."/>
            <person name="Obara M."/>
            <person name="Oguri Y."/>
            <person name="Olmstead R.G."/>
            <person name="Onodera N."/>
            <person name="Petersen B.L."/>
            <person name="Pils B."/>
            <person name="Prigge M."/>
            <person name="Rensing S.A."/>
            <person name="Riano-Pachon D.M."/>
            <person name="Roberts A.W."/>
            <person name="Sato Y."/>
            <person name="Scheller H.V."/>
            <person name="Schulz B."/>
            <person name="Schulz C."/>
            <person name="Shakirov E.V."/>
            <person name="Shibagaki N."/>
            <person name="Shinohara N."/>
            <person name="Shippen D.E."/>
            <person name="Soerensen I."/>
            <person name="Sotooka R."/>
            <person name="Sugimoto N."/>
            <person name="Sugita M."/>
            <person name="Sumikawa N."/>
            <person name="Tanurdzic M."/>
            <person name="Theissen G."/>
            <person name="Ulvskov P."/>
            <person name="Wakazuki S."/>
            <person name="Weng J.K."/>
            <person name="Willats W.W."/>
            <person name="Wipf D."/>
            <person name="Wolf P.G."/>
            <person name="Yang L."/>
            <person name="Zimmer A.D."/>
            <person name="Zhu Q."/>
            <person name="Mitros T."/>
            <person name="Hellsten U."/>
            <person name="Loque D."/>
            <person name="Otillar R."/>
            <person name="Salamov A."/>
            <person name="Schmutz J."/>
            <person name="Shapiro H."/>
            <person name="Lindquist E."/>
            <person name="Lucas S."/>
            <person name="Rokhsar D."/>
            <person name="Grigoriev I.V."/>
        </authorList>
    </citation>
    <scope>NUCLEOTIDE SEQUENCE [LARGE SCALE GENOMIC DNA]</scope>
</reference>
<accession>D8S1D7</accession>
<dbReference type="Gramene" id="EFJ21829">
    <property type="protein sequence ID" value="EFJ21829"/>
    <property type="gene ID" value="SELMODRAFT_443436"/>
</dbReference>
<keyword evidence="3" id="KW-1185">Reference proteome</keyword>
<feature type="region of interest" description="Disordered" evidence="1">
    <location>
        <begin position="131"/>
        <end position="151"/>
    </location>
</feature>
<sequence length="151" mass="16576">MPLEVMPAMLRKHGMWVANLHRWNLVLVGGFAAMFRAVRSSGKALQALHANASRGSASHAVPRASDGGFVICARGYSFFPAIGPHLPPPKEEGAPEGENKEDGTSPTTDDFYDLPKGPTHKEMIAARRHYLKRQARRGLLPPSRPIRKPSF</sequence>
<evidence type="ECO:0000313" key="2">
    <source>
        <dbReference type="EMBL" id="EFJ21829.1"/>
    </source>
</evidence>
<protein>
    <submittedName>
        <fullName evidence="2">Uncharacterized protein</fullName>
    </submittedName>
</protein>
<feature type="region of interest" description="Disordered" evidence="1">
    <location>
        <begin position="83"/>
        <end position="118"/>
    </location>
</feature>
<feature type="compositionally biased region" description="Basic and acidic residues" evidence="1">
    <location>
        <begin position="88"/>
        <end position="103"/>
    </location>
</feature>
<evidence type="ECO:0000313" key="3">
    <source>
        <dbReference type="Proteomes" id="UP000001514"/>
    </source>
</evidence>
<proteinExistence type="predicted"/>
<evidence type="ECO:0000256" key="1">
    <source>
        <dbReference type="SAM" id="MobiDB-lite"/>
    </source>
</evidence>
<dbReference type="EMBL" id="GL377598">
    <property type="protein sequence ID" value="EFJ21829.1"/>
    <property type="molecule type" value="Genomic_DNA"/>
</dbReference>
<dbReference type="HOGENOM" id="CLU_1734604_0_0_1"/>
<dbReference type="Proteomes" id="UP000001514">
    <property type="component" value="Unassembled WGS sequence"/>
</dbReference>
<gene>
    <name evidence="2" type="ORF">SELMODRAFT_443436</name>
</gene>
<organism evidence="3">
    <name type="scientific">Selaginella moellendorffii</name>
    <name type="common">Spikemoss</name>
    <dbReference type="NCBI Taxonomy" id="88036"/>
    <lineage>
        <taxon>Eukaryota</taxon>
        <taxon>Viridiplantae</taxon>
        <taxon>Streptophyta</taxon>
        <taxon>Embryophyta</taxon>
        <taxon>Tracheophyta</taxon>
        <taxon>Lycopodiopsida</taxon>
        <taxon>Selaginellales</taxon>
        <taxon>Selaginellaceae</taxon>
        <taxon>Selaginella</taxon>
    </lineage>
</organism>
<name>D8S1D7_SELML</name>
<dbReference type="KEGG" id="smo:SELMODRAFT_443436"/>
<dbReference type="AlphaFoldDB" id="D8S1D7"/>